<protein>
    <submittedName>
        <fullName evidence="1">Uncharacterized protein</fullName>
    </submittedName>
</protein>
<accession>A0A1V9XC74</accession>
<gene>
    <name evidence="1" type="ORF">BIW11_04026</name>
</gene>
<sequence>MWTISAVVTTIARVTQQNLW</sequence>
<proteinExistence type="predicted"/>
<reference evidence="1 2" key="1">
    <citation type="journal article" date="2017" name="Gigascience">
        <title>Draft genome of the honey bee ectoparasitic mite, Tropilaelaps mercedesae, is shaped by the parasitic life history.</title>
        <authorList>
            <person name="Dong X."/>
            <person name="Armstrong S.D."/>
            <person name="Xia D."/>
            <person name="Makepeace B.L."/>
            <person name="Darby A.C."/>
            <person name="Kadowaki T."/>
        </authorList>
    </citation>
    <scope>NUCLEOTIDE SEQUENCE [LARGE SCALE GENOMIC DNA]</scope>
    <source>
        <strain evidence="1">Wuxi-XJTLU</strain>
    </source>
</reference>
<name>A0A1V9XC74_9ACAR</name>
<dbReference type="AlphaFoldDB" id="A0A1V9XC74"/>
<evidence type="ECO:0000313" key="2">
    <source>
        <dbReference type="Proteomes" id="UP000192247"/>
    </source>
</evidence>
<evidence type="ECO:0000313" key="1">
    <source>
        <dbReference type="EMBL" id="OQR71150.1"/>
    </source>
</evidence>
<comment type="caution">
    <text evidence="1">The sequence shown here is derived from an EMBL/GenBank/DDBJ whole genome shotgun (WGS) entry which is preliminary data.</text>
</comment>
<dbReference type="EMBL" id="MNPL01015280">
    <property type="protein sequence ID" value="OQR71150.1"/>
    <property type="molecule type" value="Genomic_DNA"/>
</dbReference>
<dbReference type="Proteomes" id="UP000192247">
    <property type="component" value="Unassembled WGS sequence"/>
</dbReference>
<organism evidence="1 2">
    <name type="scientific">Tropilaelaps mercedesae</name>
    <dbReference type="NCBI Taxonomy" id="418985"/>
    <lineage>
        <taxon>Eukaryota</taxon>
        <taxon>Metazoa</taxon>
        <taxon>Ecdysozoa</taxon>
        <taxon>Arthropoda</taxon>
        <taxon>Chelicerata</taxon>
        <taxon>Arachnida</taxon>
        <taxon>Acari</taxon>
        <taxon>Parasitiformes</taxon>
        <taxon>Mesostigmata</taxon>
        <taxon>Gamasina</taxon>
        <taxon>Dermanyssoidea</taxon>
        <taxon>Laelapidae</taxon>
        <taxon>Tropilaelaps</taxon>
    </lineage>
</organism>
<dbReference type="InParanoid" id="A0A1V9XC74"/>
<keyword evidence="2" id="KW-1185">Reference proteome</keyword>